<dbReference type="AlphaFoldDB" id="A0AAV3XHV3"/>
<evidence type="ECO:0000256" key="1">
    <source>
        <dbReference type="ARBA" id="ARBA00023002"/>
    </source>
</evidence>
<protein>
    <recommendedName>
        <fullName evidence="2">Pyrroline-5-carboxylate reductase catalytic N-terminal domain-containing protein</fullName>
    </recommendedName>
</protein>
<dbReference type="EMBL" id="BLAY01000145">
    <property type="protein sequence ID" value="GET42019.1"/>
    <property type="molecule type" value="Genomic_DNA"/>
</dbReference>
<dbReference type="Gene3D" id="3.40.50.720">
    <property type="entry name" value="NAD(P)-binding Rossmann-like Domain"/>
    <property type="match status" value="1"/>
</dbReference>
<dbReference type="InterPro" id="IPR036291">
    <property type="entry name" value="NAD(P)-bd_dom_sf"/>
</dbReference>
<name>A0AAV3XHV3_9CYAN</name>
<accession>A0AAV3XHV3</accession>
<dbReference type="GO" id="GO:0016491">
    <property type="term" value="F:oxidoreductase activity"/>
    <property type="evidence" value="ECO:0007669"/>
    <property type="project" value="UniProtKB-KW"/>
</dbReference>
<dbReference type="RefSeq" id="WP_226588894.1">
    <property type="nucleotide sequence ID" value="NZ_BLAY01000145.1"/>
</dbReference>
<dbReference type="PANTHER" id="PTHR14239">
    <property type="entry name" value="DUDULIN-RELATED"/>
    <property type="match status" value="1"/>
</dbReference>
<dbReference type="Pfam" id="PF03807">
    <property type="entry name" value="F420_oxidored"/>
    <property type="match status" value="1"/>
</dbReference>
<dbReference type="Proteomes" id="UP001050975">
    <property type="component" value="Unassembled WGS sequence"/>
</dbReference>
<dbReference type="InterPro" id="IPR028939">
    <property type="entry name" value="P5C_Rdtase_cat_N"/>
</dbReference>
<evidence type="ECO:0000313" key="3">
    <source>
        <dbReference type="EMBL" id="GET42019.1"/>
    </source>
</evidence>
<keyword evidence="1" id="KW-0560">Oxidoreductase</keyword>
<organism evidence="3 4">
    <name type="scientific">Microseira wollei NIES-4236</name>
    <dbReference type="NCBI Taxonomy" id="2530354"/>
    <lineage>
        <taxon>Bacteria</taxon>
        <taxon>Bacillati</taxon>
        <taxon>Cyanobacteriota</taxon>
        <taxon>Cyanophyceae</taxon>
        <taxon>Oscillatoriophycideae</taxon>
        <taxon>Aerosakkonematales</taxon>
        <taxon>Aerosakkonemataceae</taxon>
        <taxon>Microseira</taxon>
    </lineage>
</organism>
<evidence type="ECO:0000313" key="4">
    <source>
        <dbReference type="Proteomes" id="UP001050975"/>
    </source>
</evidence>
<dbReference type="SUPFAM" id="SSF51735">
    <property type="entry name" value="NAD(P)-binding Rossmann-fold domains"/>
    <property type="match status" value="1"/>
</dbReference>
<proteinExistence type="predicted"/>
<reference evidence="3" key="1">
    <citation type="submission" date="2019-10" db="EMBL/GenBank/DDBJ databases">
        <title>Draft genome sequece of Microseira wollei NIES-4236.</title>
        <authorList>
            <person name="Yamaguchi H."/>
            <person name="Suzuki S."/>
            <person name="Kawachi M."/>
        </authorList>
    </citation>
    <scope>NUCLEOTIDE SEQUENCE</scope>
    <source>
        <strain evidence="3">NIES-4236</strain>
    </source>
</reference>
<evidence type="ECO:0000259" key="2">
    <source>
        <dbReference type="Pfam" id="PF03807"/>
    </source>
</evidence>
<keyword evidence="4" id="KW-1185">Reference proteome</keyword>
<sequence>MKIAVIGAGNVGGTLGRSLAQKGHEIIFGVRDPQSEKVQSLLSSIPNNAKAESNQAACAESEVIILTTPWQTTQAAIESCGDLTNKILIDCTNPLTEDFSGLTMGLTTSGGEQVAEWAKGAKVYKVFNQTGFGIMADPVLEGRKAVMFVCGDDEESKPTVIKLTEEVGFETIDAGKLSTARLLEPYAMLWIKLAIAHGLGRDFAFAIVRRN</sequence>
<feature type="domain" description="Pyrroline-5-carboxylate reductase catalytic N-terminal" evidence="2">
    <location>
        <begin position="2"/>
        <end position="94"/>
    </location>
</feature>
<comment type="caution">
    <text evidence="3">The sequence shown here is derived from an EMBL/GenBank/DDBJ whole genome shotgun (WGS) entry which is preliminary data.</text>
</comment>
<gene>
    <name evidence="3" type="ORF">MiSe_68330</name>
</gene>
<dbReference type="InterPro" id="IPR051267">
    <property type="entry name" value="STEAP_metalloreductase"/>
</dbReference>